<proteinExistence type="predicted"/>
<comment type="caution">
    <text evidence="1">The sequence shown here is derived from an EMBL/GenBank/DDBJ whole genome shotgun (WGS) entry which is preliminary data.</text>
</comment>
<gene>
    <name evidence="1" type="ORF">DRO04_02030</name>
</gene>
<evidence type="ECO:0000313" key="1">
    <source>
        <dbReference type="EMBL" id="RLG70336.1"/>
    </source>
</evidence>
<protein>
    <submittedName>
        <fullName evidence="1">Uncharacterized protein</fullName>
    </submittedName>
</protein>
<dbReference type="EMBL" id="QMWP01000067">
    <property type="protein sequence ID" value="RLG70336.1"/>
    <property type="molecule type" value="Genomic_DNA"/>
</dbReference>
<reference evidence="1 2" key="1">
    <citation type="submission" date="2018-06" db="EMBL/GenBank/DDBJ databases">
        <title>Extensive metabolic versatility and redundancy in microbially diverse, dynamic hydrothermal sediments.</title>
        <authorList>
            <person name="Dombrowski N."/>
            <person name="Teske A."/>
            <person name="Baker B.J."/>
        </authorList>
    </citation>
    <scope>NUCLEOTIDE SEQUENCE [LARGE SCALE GENOMIC DNA]</scope>
    <source>
        <strain evidence="1">B51_G17</strain>
    </source>
</reference>
<accession>A0A497JGU8</accession>
<organism evidence="1 2">
    <name type="scientific">Candidatus Iainarchaeum sp</name>
    <dbReference type="NCBI Taxonomy" id="3101447"/>
    <lineage>
        <taxon>Archaea</taxon>
        <taxon>Candidatus Iainarchaeota</taxon>
        <taxon>Candidatus Iainarchaeia</taxon>
        <taxon>Candidatus Iainarchaeales</taxon>
        <taxon>Candidatus Iainarchaeaceae</taxon>
        <taxon>Candidatus Iainarchaeum</taxon>
    </lineage>
</organism>
<dbReference type="AlphaFoldDB" id="A0A497JGU8"/>
<sequence length="124" mass="15218">MKISKECKEQIKKLLEEFFEYNMDEKDVEEFIYCIQSKETCFFNYGINKYYLFNWLVYDQIHKIWIKENKPPFTPNSKPFKLYEKYCNKEKVKELYNKIATLIAYHNKDYDYLANKITNLLSSL</sequence>
<name>A0A497JGU8_9ARCH</name>
<dbReference type="Proteomes" id="UP000278031">
    <property type="component" value="Unassembled WGS sequence"/>
</dbReference>
<evidence type="ECO:0000313" key="2">
    <source>
        <dbReference type="Proteomes" id="UP000278031"/>
    </source>
</evidence>